<sequence>MRRRSSIVSRFLAIIITACFVYPAVYLKLFQLNVSTGGQVEHFRFRRSIPPSNNNSILNQETAAKNCVNPSISDFPSDFMTQYQRQKQGGIVFHVFVAIYTFAALATVCDEYFVSSLERICDGLNLKSDVAGATFMAAGSSAPEFFTSVIGVFITKGDIGIGTIVGSAVFNILFIVAICAGGTALSHLCAHLFRMSNIEYVNEPMFLVH</sequence>
<dbReference type="InterPro" id="IPR004481">
    <property type="entry name" value="K/Na/Ca-exchanger"/>
</dbReference>
<dbReference type="InParanoid" id="A7RJP9"/>
<reference evidence="10 11" key="1">
    <citation type="journal article" date="2007" name="Science">
        <title>Sea anemone genome reveals ancestral eumetazoan gene repertoire and genomic organization.</title>
        <authorList>
            <person name="Putnam N.H."/>
            <person name="Srivastava M."/>
            <person name="Hellsten U."/>
            <person name="Dirks B."/>
            <person name="Chapman J."/>
            <person name="Salamov A."/>
            <person name="Terry A."/>
            <person name="Shapiro H."/>
            <person name="Lindquist E."/>
            <person name="Kapitonov V.V."/>
            <person name="Jurka J."/>
            <person name="Genikhovich G."/>
            <person name="Grigoriev I.V."/>
            <person name="Lucas S.M."/>
            <person name="Steele R.E."/>
            <person name="Finnerty J.R."/>
            <person name="Technau U."/>
            <person name="Martindale M.Q."/>
            <person name="Rokhsar D.S."/>
        </authorList>
    </citation>
    <scope>NUCLEOTIDE SEQUENCE [LARGE SCALE GENOMIC DNA]</scope>
    <source>
        <strain evidence="11">CH2 X CH6</strain>
    </source>
</reference>
<evidence type="ECO:0000313" key="11">
    <source>
        <dbReference type="Proteomes" id="UP000001593"/>
    </source>
</evidence>
<evidence type="ECO:0000256" key="3">
    <source>
        <dbReference type="ARBA" id="ARBA00022449"/>
    </source>
</evidence>
<dbReference type="GO" id="GO:0016020">
    <property type="term" value="C:membrane"/>
    <property type="evidence" value="ECO:0007669"/>
    <property type="project" value="UniProtKB-SubCell"/>
</dbReference>
<evidence type="ECO:0000313" key="10">
    <source>
        <dbReference type="EMBL" id="EDO48302.1"/>
    </source>
</evidence>
<proteinExistence type="inferred from homology"/>
<evidence type="ECO:0000256" key="1">
    <source>
        <dbReference type="ARBA" id="ARBA00004141"/>
    </source>
</evidence>
<evidence type="ECO:0000256" key="4">
    <source>
        <dbReference type="ARBA" id="ARBA00022568"/>
    </source>
</evidence>
<dbReference type="PANTHER" id="PTHR10846">
    <property type="entry name" value="SODIUM/POTASSIUM/CALCIUM EXCHANGER"/>
    <property type="match status" value="1"/>
</dbReference>
<keyword evidence="11" id="KW-1185">Reference proteome</keyword>
<evidence type="ECO:0000256" key="6">
    <source>
        <dbReference type="ARBA" id="ARBA00022989"/>
    </source>
</evidence>
<comment type="similarity">
    <text evidence="2">Belongs to the Ca(2+):cation antiporter (CaCA) (TC 2.A.19) family. SLC24A subfamily.</text>
</comment>
<keyword evidence="4" id="KW-0106">Calcium</keyword>
<keyword evidence="4" id="KW-0406">Ion transport</keyword>
<feature type="transmembrane region" description="Helical" evidence="8">
    <location>
        <begin position="160"/>
        <end position="185"/>
    </location>
</feature>
<keyword evidence="5 8" id="KW-0812">Transmembrane</keyword>
<dbReference type="Gene3D" id="1.20.1420.30">
    <property type="entry name" value="NCX, central ion-binding region"/>
    <property type="match status" value="1"/>
</dbReference>
<evidence type="ECO:0000256" key="7">
    <source>
        <dbReference type="ARBA" id="ARBA00023136"/>
    </source>
</evidence>
<dbReference type="PhylomeDB" id="A7RJP9"/>
<gene>
    <name evidence="10" type="ORF">NEMVEDRAFT_v1g198113</name>
</gene>
<dbReference type="HOGENOM" id="CLU_104885_0_0_1"/>
<keyword evidence="7 8" id="KW-0472">Membrane</keyword>
<dbReference type="Pfam" id="PF01699">
    <property type="entry name" value="Na_Ca_ex"/>
    <property type="match status" value="1"/>
</dbReference>
<keyword evidence="4" id="KW-0109">Calcium transport</keyword>
<evidence type="ECO:0000256" key="5">
    <source>
        <dbReference type="ARBA" id="ARBA00022692"/>
    </source>
</evidence>
<evidence type="ECO:0000259" key="9">
    <source>
        <dbReference type="Pfam" id="PF01699"/>
    </source>
</evidence>
<feature type="transmembrane region" description="Helical" evidence="8">
    <location>
        <begin position="91"/>
        <end position="109"/>
    </location>
</feature>
<feature type="domain" description="Sodium/calcium exchanger membrane region" evidence="9">
    <location>
        <begin position="95"/>
        <end position="181"/>
    </location>
</feature>
<dbReference type="Proteomes" id="UP000001593">
    <property type="component" value="Unassembled WGS sequence"/>
</dbReference>
<dbReference type="InterPro" id="IPR004837">
    <property type="entry name" value="NaCa_Exmemb"/>
</dbReference>
<keyword evidence="3" id="KW-0050">Antiport</keyword>
<dbReference type="AlphaFoldDB" id="A7RJP9"/>
<comment type="subcellular location">
    <subcellularLocation>
        <location evidence="1">Membrane</location>
        <topology evidence="1">Multi-pass membrane protein</topology>
    </subcellularLocation>
</comment>
<organism evidence="10 11">
    <name type="scientific">Nematostella vectensis</name>
    <name type="common">Starlet sea anemone</name>
    <dbReference type="NCBI Taxonomy" id="45351"/>
    <lineage>
        <taxon>Eukaryota</taxon>
        <taxon>Metazoa</taxon>
        <taxon>Cnidaria</taxon>
        <taxon>Anthozoa</taxon>
        <taxon>Hexacorallia</taxon>
        <taxon>Actiniaria</taxon>
        <taxon>Edwardsiidae</taxon>
        <taxon>Nematostella</taxon>
    </lineage>
</organism>
<dbReference type="InterPro" id="IPR044880">
    <property type="entry name" value="NCX_ion-bd_dom_sf"/>
</dbReference>
<dbReference type="GO" id="GO:0015297">
    <property type="term" value="F:antiporter activity"/>
    <property type="evidence" value="ECO:0007669"/>
    <property type="project" value="UniProtKB-KW"/>
</dbReference>
<evidence type="ECO:0000256" key="2">
    <source>
        <dbReference type="ARBA" id="ARBA00005364"/>
    </source>
</evidence>
<dbReference type="eggNOG" id="KOG1307">
    <property type="taxonomic scope" value="Eukaryota"/>
</dbReference>
<name>A7RJP9_NEMVE</name>
<keyword evidence="4" id="KW-0813">Transport</keyword>
<dbReference type="PANTHER" id="PTHR10846:SF73">
    <property type="entry name" value="SODIUM_CALCIUM EXCHANGER MEMBRANE REGION DOMAIN-CONTAINING PROTEIN"/>
    <property type="match status" value="1"/>
</dbReference>
<feature type="transmembrane region" description="Helical" evidence="8">
    <location>
        <begin position="7"/>
        <end position="25"/>
    </location>
</feature>
<keyword evidence="6 8" id="KW-1133">Transmembrane helix</keyword>
<accession>A7RJP9</accession>
<dbReference type="STRING" id="45351.A7RJP9"/>
<dbReference type="GO" id="GO:0006816">
    <property type="term" value="P:calcium ion transport"/>
    <property type="evidence" value="ECO:0007669"/>
    <property type="project" value="UniProtKB-KW"/>
</dbReference>
<protein>
    <recommendedName>
        <fullName evidence="9">Sodium/calcium exchanger membrane region domain-containing protein</fullName>
    </recommendedName>
</protein>
<feature type="transmembrane region" description="Helical" evidence="8">
    <location>
        <begin position="130"/>
        <end position="154"/>
    </location>
</feature>
<dbReference type="EMBL" id="DS469514">
    <property type="protein sequence ID" value="EDO48302.1"/>
    <property type="molecule type" value="Genomic_DNA"/>
</dbReference>
<evidence type="ECO:0000256" key="8">
    <source>
        <dbReference type="SAM" id="Phobius"/>
    </source>
</evidence>